<feature type="region of interest" description="Disordered" evidence="1">
    <location>
        <begin position="144"/>
        <end position="186"/>
    </location>
</feature>
<sequence>MVSKGDSDTHLTVCSSPASSMQGEVQRKVCITHSRAKEWDTEQGEAARRAGHLLRGSLTSGHGTQLDASMGGKSTRVCYVNTNETTELVWRQATRDKIGVPKQAQSREREGKGKEERQDTNEGGQGTIENLGYVSKEGGVVDAARRKDDVGGDERARRLKRGKLLAQPDAGAGLSWLHEGSTGPGH</sequence>
<dbReference type="OrthoDB" id="10311682at2759"/>
<feature type="compositionally biased region" description="Basic and acidic residues" evidence="1">
    <location>
        <begin position="93"/>
        <end position="120"/>
    </location>
</feature>
<dbReference type="RefSeq" id="XP_024341950.1">
    <property type="nucleotide sequence ID" value="XM_024484614.1"/>
</dbReference>
<dbReference type="GeneID" id="36329563"/>
<feature type="region of interest" description="Disordered" evidence="1">
    <location>
        <begin position="1"/>
        <end position="25"/>
    </location>
</feature>
<name>A0A1X6N9P0_9APHY</name>
<feature type="region of interest" description="Disordered" evidence="1">
    <location>
        <begin position="93"/>
        <end position="132"/>
    </location>
</feature>
<accession>A0A1X6N9P0</accession>
<evidence type="ECO:0000256" key="1">
    <source>
        <dbReference type="SAM" id="MobiDB-lite"/>
    </source>
</evidence>
<gene>
    <name evidence="2" type="ORF">POSPLADRAFT_1135814</name>
</gene>
<organism evidence="2 3">
    <name type="scientific">Postia placenta MAD-698-R-SB12</name>
    <dbReference type="NCBI Taxonomy" id="670580"/>
    <lineage>
        <taxon>Eukaryota</taxon>
        <taxon>Fungi</taxon>
        <taxon>Dikarya</taxon>
        <taxon>Basidiomycota</taxon>
        <taxon>Agaricomycotina</taxon>
        <taxon>Agaricomycetes</taxon>
        <taxon>Polyporales</taxon>
        <taxon>Adustoporiaceae</taxon>
        <taxon>Rhodonia</taxon>
    </lineage>
</organism>
<reference evidence="2 3" key="1">
    <citation type="submission" date="2017-04" db="EMBL/GenBank/DDBJ databases">
        <title>Genome Sequence of the Model Brown-Rot Fungus Postia placenta SB12.</title>
        <authorList>
            <consortium name="DOE Joint Genome Institute"/>
            <person name="Gaskell J."/>
            <person name="Kersten P."/>
            <person name="Larrondo L.F."/>
            <person name="Canessa P."/>
            <person name="Martinez D."/>
            <person name="Hibbett D."/>
            <person name="Schmoll M."/>
            <person name="Kubicek C.P."/>
            <person name="Martinez A.T."/>
            <person name="Yadav J."/>
            <person name="Master E."/>
            <person name="Magnuson J.K."/>
            <person name="James T."/>
            <person name="Yaver D."/>
            <person name="Berka R."/>
            <person name="Labutti K."/>
            <person name="Lipzen A."/>
            <person name="Aerts A."/>
            <person name="Barry K."/>
            <person name="Henrissat B."/>
            <person name="Blanchette R."/>
            <person name="Grigoriev I."/>
            <person name="Cullen D."/>
        </authorList>
    </citation>
    <scope>NUCLEOTIDE SEQUENCE [LARGE SCALE GENOMIC DNA]</scope>
    <source>
        <strain evidence="2 3">MAD-698-R-SB12</strain>
    </source>
</reference>
<protein>
    <submittedName>
        <fullName evidence="2">Uncharacterized protein</fullName>
    </submittedName>
</protein>
<evidence type="ECO:0000313" key="3">
    <source>
        <dbReference type="Proteomes" id="UP000194127"/>
    </source>
</evidence>
<dbReference type="EMBL" id="KZ110593">
    <property type="protein sequence ID" value="OSX65156.1"/>
    <property type="molecule type" value="Genomic_DNA"/>
</dbReference>
<feature type="compositionally biased region" description="Basic and acidic residues" evidence="1">
    <location>
        <begin position="144"/>
        <end position="156"/>
    </location>
</feature>
<keyword evidence="3" id="KW-1185">Reference proteome</keyword>
<feature type="compositionally biased region" description="Polar residues" evidence="1">
    <location>
        <begin position="10"/>
        <end position="23"/>
    </location>
</feature>
<dbReference type="Proteomes" id="UP000194127">
    <property type="component" value="Unassembled WGS sequence"/>
</dbReference>
<evidence type="ECO:0000313" key="2">
    <source>
        <dbReference type="EMBL" id="OSX65156.1"/>
    </source>
</evidence>
<proteinExistence type="predicted"/>
<dbReference type="AlphaFoldDB" id="A0A1X6N9P0"/>